<protein>
    <submittedName>
        <fullName evidence="2">Uncharacterized protein</fullName>
    </submittedName>
</protein>
<name>A0A7K4MWQ8_9ARCH</name>
<evidence type="ECO:0000256" key="1">
    <source>
        <dbReference type="SAM" id="Phobius"/>
    </source>
</evidence>
<keyword evidence="1" id="KW-0472">Membrane</keyword>
<dbReference type="EMBL" id="JACATH010000024">
    <property type="protein sequence ID" value="NWJ57907.1"/>
    <property type="molecule type" value="Genomic_DNA"/>
</dbReference>
<proteinExistence type="predicted"/>
<comment type="caution">
    <text evidence="2">The sequence shown here is derived from an EMBL/GenBank/DDBJ whole genome shotgun (WGS) entry which is preliminary data.</text>
</comment>
<reference evidence="2 3" key="1">
    <citation type="journal article" date="2019" name="Environ. Microbiol.">
        <title>Genomics insights into ecotype formation of ammonia-oxidizing archaea in the deep ocean.</title>
        <authorList>
            <person name="Wang Y."/>
            <person name="Huang J.M."/>
            <person name="Cui G.J."/>
            <person name="Nunoura T."/>
            <person name="Takaki Y."/>
            <person name="Li W.L."/>
            <person name="Li J."/>
            <person name="Gao Z.M."/>
            <person name="Takai K."/>
            <person name="Zhang A.Q."/>
            <person name="Stepanauskas R."/>
        </authorList>
    </citation>
    <scope>NUCLEOTIDE SEQUENCE [LARGE SCALE GENOMIC DNA]</scope>
    <source>
        <strain evidence="2 3">L15a</strain>
    </source>
</reference>
<keyword evidence="1" id="KW-0812">Transmembrane</keyword>
<feature type="transmembrane region" description="Helical" evidence="1">
    <location>
        <begin position="29"/>
        <end position="44"/>
    </location>
</feature>
<organism evidence="2 3">
    <name type="scientific">Marine Group I thaumarchaeote</name>
    <dbReference type="NCBI Taxonomy" id="2511932"/>
    <lineage>
        <taxon>Archaea</taxon>
        <taxon>Nitrososphaerota</taxon>
        <taxon>Marine Group I</taxon>
    </lineage>
</organism>
<evidence type="ECO:0000313" key="2">
    <source>
        <dbReference type="EMBL" id="NWJ57907.1"/>
    </source>
</evidence>
<sequence>MCPICWINGILFLLFGASALSFGTEWYILVPSIVLLGYGCYKIWDGIKKGKKFTAEQKANSKRTIIRFVIGVAIGLYTGFAIMFAISSAEHQRMHNLLEQHGIEEHGH</sequence>
<accession>A0A7K4MWQ8</accession>
<evidence type="ECO:0000313" key="3">
    <source>
        <dbReference type="Proteomes" id="UP000575480"/>
    </source>
</evidence>
<dbReference type="Proteomes" id="UP000575480">
    <property type="component" value="Unassembled WGS sequence"/>
</dbReference>
<gene>
    <name evidence="2" type="ORF">HX858_09225</name>
</gene>
<dbReference type="AlphaFoldDB" id="A0A7K4MWQ8"/>
<keyword evidence="1" id="KW-1133">Transmembrane helix</keyword>
<feature type="transmembrane region" description="Helical" evidence="1">
    <location>
        <begin position="65"/>
        <end position="86"/>
    </location>
</feature>